<keyword evidence="2" id="KW-1185">Reference proteome</keyword>
<evidence type="ECO:0000313" key="1">
    <source>
        <dbReference type="EMBL" id="KNZ55684.1"/>
    </source>
</evidence>
<dbReference type="Proteomes" id="UP000037035">
    <property type="component" value="Unassembled WGS sequence"/>
</dbReference>
<protein>
    <submittedName>
        <fullName evidence="1">Uncharacterized protein</fullName>
    </submittedName>
</protein>
<dbReference type="AlphaFoldDB" id="A0A0L6V4L5"/>
<gene>
    <name evidence="1" type="ORF">VP01_260g1</name>
</gene>
<dbReference type="VEuPathDB" id="FungiDB:VP01_260g1"/>
<name>A0A0L6V4L5_9BASI</name>
<dbReference type="EMBL" id="LAVV01007513">
    <property type="protein sequence ID" value="KNZ55684.1"/>
    <property type="molecule type" value="Genomic_DNA"/>
</dbReference>
<accession>A0A0L6V4L5</accession>
<dbReference type="STRING" id="27349.A0A0L6V4L5"/>
<proteinExistence type="predicted"/>
<comment type="caution">
    <text evidence="1">The sequence shown here is derived from an EMBL/GenBank/DDBJ whole genome shotgun (WGS) entry which is preliminary data.</text>
</comment>
<organism evidence="1 2">
    <name type="scientific">Puccinia sorghi</name>
    <dbReference type="NCBI Taxonomy" id="27349"/>
    <lineage>
        <taxon>Eukaryota</taxon>
        <taxon>Fungi</taxon>
        <taxon>Dikarya</taxon>
        <taxon>Basidiomycota</taxon>
        <taxon>Pucciniomycotina</taxon>
        <taxon>Pucciniomycetes</taxon>
        <taxon>Pucciniales</taxon>
        <taxon>Pucciniaceae</taxon>
        <taxon>Puccinia</taxon>
    </lineage>
</organism>
<sequence length="100" mass="11428">MKAQLEHAACQLKACCLSSPHNDKALQNWTQNCNYKYDLQTIVLNVSSVELQFMGCKVFFIETLIYGEPGNFIGTSNDKLDLHIIVFPDSLIKIWVLSRY</sequence>
<evidence type="ECO:0000313" key="2">
    <source>
        <dbReference type="Proteomes" id="UP000037035"/>
    </source>
</evidence>
<reference evidence="1 2" key="1">
    <citation type="submission" date="2015-08" db="EMBL/GenBank/DDBJ databases">
        <title>Next Generation Sequencing and Analysis of the Genome of Puccinia sorghi L Schw, the Causal Agent of Maize Common Rust.</title>
        <authorList>
            <person name="Rochi L."/>
            <person name="Burguener G."/>
            <person name="Darino M."/>
            <person name="Turjanski A."/>
            <person name="Kreff E."/>
            <person name="Dieguez M.J."/>
            <person name="Sacco F."/>
        </authorList>
    </citation>
    <scope>NUCLEOTIDE SEQUENCE [LARGE SCALE GENOMIC DNA]</scope>
    <source>
        <strain evidence="1 2">RO10H11247</strain>
    </source>
</reference>